<feature type="domain" description="N-acetyltransferase" evidence="4">
    <location>
        <begin position="7"/>
        <end position="155"/>
    </location>
</feature>
<comment type="similarity">
    <text evidence="1">Belongs to the acetyltransferase family. GNAT subfamily.</text>
</comment>
<name>A0A7S3XT95_HETAK</name>
<keyword evidence="2" id="KW-0808">Transferase</keyword>
<protein>
    <recommendedName>
        <fullName evidence="4">N-acetyltransferase domain-containing protein</fullName>
    </recommendedName>
</protein>
<dbReference type="Pfam" id="PF13302">
    <property type="entry name" value="Acetyltransf_3"/>
    <property type="match status" value="1"/>
</dbReference>
<organism evidence="5">
    <name type="scientific">Heterosigma akashiwo</name>
    <name type="common">Chromophytic alga</name>
    <name type="synonym">Heterosigma carterae</name>
    <dbReference type="NCBI Taxonomy" id="2829"/>
    <lineage>
        <taxon>Eukaryota</taxon>
        <taxon>Sar</taxon>
        <taxon>Stramenopiles</taxon>
        <taxon>Ochrophyta</taxon>
        <taxon>Raphidophyceae</taxon>
        <taxon>Chattonellales</taxon>
        <taxon>Chattonellaceae</taxon>
        <taxon>Heterosigma</taxon>
    </lineage>
</organism>
<dbReference type="Gene3D" id="3.40.630.30">
    <property type="match status" value="1"/>
</dbReference>
<dbReference type="InterPro" id="IPR016181">
    <property type="entry name" value="Acyl_CoA_acyltransferase"/>
</dbReference>
<evidence type="ECO:0000256" key="3">
    <source>
        <dbReference type="ARBA" id="ARBA00023315"/>
    </source>
</evidence>
<sequence length="249" mass="28543">MKDEWIQEMTASEPLSMEEEYEMQKSWLEDPKKCTFIILAKKECQNKKNNVYPDFSASAMVGDVNLFLNDYENPRRAEIEIMVAAPEWRRRGVATQALRAMMAYGHQFLNLDVFYCKISDKNQASLNLFDRLGFIQCNYSEAFKEVELEFFFTLTDEDSSSVIRKQQQDGNTVQREVEVDGINETEESKEVEGQEENELELGRAATNFPSSLLLLGGMVNGFSTATIVEFPHDLIQELFGPEEHLDTAS</sequence>
<dbReference type="InterPro" id="IPR000182">
    <property type="entry name" value="GNAT_dom"/>
</dbReference>
<evidence type="ECO:0000313" key="5">
    <source>
        <dbReference type="EMBL" id="CAE0631622.1"/>
    </source>
</evidence>
<proteinExistence type="inferred from homology"/>
<gene>
    <name evidence="5" type="ORF">HAKA00212_LOCUS10327</name>
</gene>
<dbReference type="PANTHER" id="PTHR13256:SF16">
    <property type="entry name" value="ALPHA_BETA-TUBULIN-N-ACETYLTRANSFERASE 9"/>
    <property type="match status" value="1"/>
</dbReference>
<dbReference type="PANTHER" id="PTHR13256">
    <property type="entry name" value="N-ACETYLTRANSFERASE 9"/>
    <property type="match status" value="1"/>
</dbReference>
<reference evidence="5" key="1">
    <citation type="submission" date="2021-01" db="EMBL/GenBank/DDBJ databases">
        <authorList>
            <person name="Corre E."/>
            <person name="Pelletier E."/>
            <person name="Niang G."/>
            <person name="Scheremetjew M."/>
            <person name="Finn R."/>
            <person name="Kale V."/>
            <person name="Holt S."/>
            <person name="Cochrane G."/>
            <person name="Meng A."/>
            <person name="Brown T."/>
            <person name="Cohen L."/>
        </authorList>
    </citation>
    <scope>NUCLEOTIDE SEQUENCE</scope>
    <source>
        <strain evidence="5">CCMP3107</strain>
    </source>
</reference>
<dbReference type="PROSITE" id="PS51186">
    <property type="entry name" value="GNAT"/>
    <property type="match status" value="1"/>
</dbReference>
<dbReference type="SUPFAM" id="SSF55729">
    <property type="entry name" value="Acyl-CoA N-acyltransferases (Nat)"/>
    <property type="match status" value="1"/>
</dbReference>
<dbReference type="EMBL" id="HBIU01022129">
    <property type="protein sequence ID" value="CAE0631622.1"/>
    <property type="molecule type" value="Transcribed_RNA"/>
</dbReference>
<evidence type="ECO:0000256" key="2">
    <source>
        <dbReference type="ARBA" id="ARBA00022679"/>
    </source>
</evidence>
<evidence type="ECO:0000256" key="1">
    <source>
        <dbReference type="ARBA" id="ARBA00009342"/>
    </source>
</evidence>
<dbReference type="InterPro" id="IPR039135">
    <property type="entry name" value="NAT9-like"/>
</dbReference>
<dbReference type="CDD" id="cd04301">
    <property type="entry name" value="NAT_SF"/>
    <property type="match status" value="1"/>
</dbReference>
<evidence type="ECO:0000259" key="4">
    <source>
        <dbReference type="PROSITE" id="PS51186"/>
    </source>
</evidence>
<dbReference type="GO" id="GO:0008080">
    <property type="term" value="F:N-acetyltransferase activity"/>
    <property type="evidence" value="ECO:0007669"/>
    <property type="project" value="InterPro"/>
</dbReference>
<keyword evidence="3" id="KW-0012">Acyltransferase</keyword>
<dbReference type="AlphaFoldDB" id="A0A7S3XT95"/>
<accession>A0A7S3XT95</accession>